<reference evidence="3" key="1">
    <citation type="submission" date="2016-10" db="EMBL/GenBank/DDBJ databases">
        <authorList>
            <person name="Varghese N."/>
        </authorList>
    </citation>
    <scope>NUCLEOTIDE SEQUENCE [LARGE SCALE GENOMIC DNA]</scope>
    <source>
        <strain evidence="3">DSM 12489</strain>
    </source>
</reference>
<dbReference type="Proteomes" id="UP000182589">
    <property type="component" value="Unassembled WGS sequence"/>
</dbReference>
<protein>
    <submittedName>
        <fullName evidence="2">Uncharacterized protein</fullName>
    </submittedName>
</protein>
<dbReference type="RefSeq" id="WP_074694003.1">
    <property type="nucleotide sequence ID" value="NZ_FNOJ01000046.1"/>
</dbReference>
<evidence type="ECO:0000313" key="2">
    <source>
        <dbReference type="EMBL" id="SDX06204.1"/>
    </source>
</evidence>
<proteinExistence type="predicted"/>
<dbReference type="EMBL" id="FNOJ01000046">
    <property type="protein sequence ID" value="SDX06204.1"/>
    <property type="molecule type" value="Genomic_DNA"/>
</dbReference>
<accession>A0A1H2YNI8</accession>
<evidence type="ECO:0000313" key="3">
    <source>
        <dbReference type="Proteomes" id="UP000182589"/>
    </source>
</evidence>
<dbReference type="AlphaFoldDB" id="A0A1H2YNI8"/>
<keyword evidence="1" id="KW-0812">Transmembrane</keyword>
<evidence type="ECO:0000256" key="1">
    <source>
        <dbReference type="SAM" id="Phobius"/>
    </source>
</evidence>
<name>A0A1H2YNI8_9BACL</name>
<sequence length="147" mass="16730">MTRRKWWYVLPVVILILVALIGLGIQIYHNLYVPVPKQDTILVGTHQDPDTFNITDSGTNFKVSDHLIVDIEYKPQSSRSLPSSSLSKCIVVDKTTGKTVQTTEWVDTSIMTGKYFDLNNQGWKPGLYEIKLYRFGKLDTSLTITLH</sequence>
<keyword evidence="1" id="KW-0472">Membrane</keyword>
<feature type="transmembrane region" description="Helical" evidence="1">
    <location>
        <begin position="7"/>
        <end position="28"/>
    </location>
</feature>
<gene>
    <name evidence="2" type="ORF">SAMN04489725_1463</name>
</gene>
<keyword evidence="1" id="KW-1133">Transmembrane helix</keyword>
<keyword evidence="3" id="KW-1185">Reference proteome</keyword>
<organism evidence="2 3">
    <name type="scientific">Alicyclobacillus hesperidum</name>
    <dbReference type="NCBI Taxonomy" id="89784"/>
    <lineage>
        <taxon>Bacteria</taxon>
        <taxon>Bacillati</taxon>
        <taxon>Bacillota</taxon>
        <taxon>Bacilli</taxon>
        <taxon>Bacillales</taxon>
        <taxon>Alicyclobacillaceae</taxon>
        <taxon>Alicyclobacillus</taxon>
    </lineage>
</organism>